<reference evidence="2 3" key="1">
    <citation type="submission" date="2019-03" db="EMBL/GenBank/DDBJ databases">
        <title>Draft genome sequences of novel Actinobacteria.</title>
        <authorList>
            <person name="Sahin N."/>
            <person name="Ay H."/>
            <person name="Saygin H."/>
        </authorList>
    </citation>
    <scope>NUCLEOTIDE SEQUENCE [LARGE SCALE GENOMIC DNA]</scope>
    <source>
        <strain evidence="2 3">5K138</strain>
    </source>
</reference>
<dbReference type="OrthoDB" id="5326046at2"/>
<sequence length="54" mass="6118">MAGCHGARRGTYRVIYRIDENARTIHVLDVDHRRRPPVEPLRSLDHAEVGAVNA</sequence>
<dbReference type="AlphaFoldDB" id="A0A4R5CBZ0"/>
<gene>
    <name evidence="2" type="ORF">E1269_31780</name>
</gene>
<dbReference type="Gene3D" id="3.30.2310.20">
    <property type="entry name" value="RelE-like"/>
    <property type="match status" value="1"/>
</dbReference>
<evidence type="ECO:0008006" key="4">
    <source>
        <dbReference type="Google" id="ProtNLM"/>
    </source>
</evidence>
<dbReference type="Proteomes" id="UP000294739">
    <property type="component" value="Unassembled WGS sequence"/>
</dbReference>
<organism evidence="2 3">
    <name type="scientific">Jiangella asiatica</name>
    <dbReference type="NCBI Taxonomy" id="2530372"/>
    <lineage>
        <taxon>Bacteria</taxon>
        <taxon>Bacillati</taxon>
        <taxon>Actinomycetota</taxon>
        <taxon>Actinomycetes</taxon>
        <taxon>Jiangellales</taxon>
        <taxon>Jiangellaceae</taxon>
        <taxon>Jiangella</taxon>
    </lineage>
</organism>
<dbReference type="InParanoid" id="A0A4R5CBZ0"/>
<evidence type="ECO:0000313" key="3">
    <source>
        <dbReference type="Proteomes" id="UP000294739"/>
    </source>
</evidence>
<dbReference type="Pfam" id="PF05016">
    <property type="entry name" value="ParE_toxin"/>
    <property type="match status" value="1"/>
</dbReference>
<dbReference type="EMBL" id="SMKZ01000106">
    <property type="protein sequence ID" value="TDD94612.1"/>
    <property type="molecule type" value="Genomic_DNA"/>
</dbReference>
<protein>
    <recommendedName>
        <fullName evidence="4">Type II toxin-antitoxin system RelE/ParE family toxin</fullName>
    </recommendedName>
</protein>
<accession>A0A4R5CBZ0</accession>
<name>A0A4R5CBZ0_9ACTN</name>
<dbReference type="SUPFAM" id="SSF143011">
    <property type="entry name" value="RelE-like"/>
    <property type="match status" value="1"/>
</dbReference>
<dbReference type="InterPro" id="IPR035093">
    <property type="entry name" value="RelE/ParE_toxin_dom_sf"/>
</dbReference>
<keyword evidence="3" id="KW-1185">Reference proteome</keyword>
<evidence type="ECO:0000313" key="2">
    <source>
        <dbReference type="EMBL" id="TDD94612.1"/>
    </source>
</evidence>
<comment type="caution">
    <text evidence="2">The sequence shown here is derived from an EMBL/GenBank/DDBJ whole genome shotgun (WGS) entry which is preliminary data.</text>
</comment>
<keyword evidence="1" id="KW-1277">Toxin-antitoxin system</keyword>
<proteinExistence type="predicted"/>
<evidence type="ECO:0000256" key="1">
    <source>
        <dbReference type="ARBA" id="ARBA00022649"/>
    </source>
</evidence>
<dbReference type="InterPro" id="IPR007712">
    <property type="entry name" value="RelE/ParE_toxin"/>
</dbReference>